<keyword evidence="4" id="KW-1185">Reference proteome</keyword>
<comment type="caution">
    <text evidence="3">The sequence shown here is derived from an EMBL/GenBank/DDBJ whole genome shotgun (WGS) entry which is preliminary data.</text>
</comment>
<dbReference type="PROSITE" id="PS50943">
    <property type="entry name" value="HTH_CROC1"/>
    <property type="match status" value="1"/>
</dbReference>
<evidence type="ECO:0000256" key="1">
    <source>
        <dbReference type="SAM" id="MobiDB-lite"/>
    </source>
</evidence>
<accession>A0ABW8CMN1</accession>
<dbReference type="Gene3D" id="1.10.260.40">
    <property type="entry name" value="lambda repressor-like DNA-binding domains"/>
    <property type="match status" value="1"/>
</dbReference>
<dbReference type="InterPro" id="IPR010982">
    <property type="entry name" value="Lambda_DNA-bd_dom_sf"/>
</dbReference>
<dbReference type="SUPFAM" id="SSF47413">
    <property type="entry name" value="lambda repressor-like DNA-binding domains"/>
    <property type="match status" value="1"/>
</dbReference>
<dbReference type="SMART" id="SM00530">
    <property type="entry name" value="HTH_XRE"/>
    <property type="match status" value="1"/>
</dbReference>
<dbReference type="Proteomes" id="UP001614394">
    <property type="component" value="Unassembled WGS sequence"/>
</dbReference>
<name>A0ABW8CMN1_9ACTN</name>
<dbReference type="InterPro" id="IPR043917">
    <property type="entry name" value="DUF5753"/>
</dbReference>
<feature type="region of interest" description="Disordered" evidence="1">
    <location>
        <begin position="1"/>
        <end position="39"/>
    </location>
</feature>
<proteinExistence type="predicted"/>
<evidence type="ECO:0000313" key="4">
    <source>
        <dbReference type="Proteomes" id="UP001614394"/>
    </source>
</evidence>
<sequence length="300" mass="33091">MTAEGTGGVGDRDEPGGTAAEAGGGTAAAGGGEPESSDSLRTFGAVVQALREHAGLSRAEFGTLVGLSKHTVASIEVGRRMPDPDFVERAEPVLGSTGALRKAVRHITRQPGLAVWFRRWARLEATAVTLYTYECRLIPGLLQTEAYARALFTNQLPPLGDDQIEAQWLARAEQQRLLWERPNTAYSFILEEQLFLRRTGGAEVTRELIGHVLEVAQRRNIEIQVMPLVRKTHAGLDGPMRLLEAPDNRWLAYCESQESGQFIPDPKVVSMLQMRYARMRSQALTLDDSLGLLQRMRGDQ</sequence>
<reference evidence="3 4" key="1">
    <citation type="submission" date="2024-10" db="EMBL/GenBank/DDBJ databases">
        <title>The Natural Products Discovery Center: Release of the First 8490 Sequenced Strains for Exploring Actinobacteria Biosynthetic Diversity.</title>
        <authorList>
            <person name="Kalkreuter E."/>
            <person name="Kautsar S.A."/>
            <person name="Yang D."/>
            <person name="Bader C.D."/>
            <person name="Teijaro C.N."/>
            <person name="Fluegel L."/>
            <person name="Davis C.M."/>
            <person name="Simpson J.R."/>
            <person name="Lauterbach L."/>
            <person name="Steele A.D."/>
            <person name="Gui C."/>
            <person name="Meng S."/>
            <person name="Li G."/>
            <person name="Viehrig K."/>
            <person name="Ye F."/>
            <person name="Su P."/>
            <person name="Kiefer A.F."/>
            <person name="Nichols A."/>
            <person name="Cepeda A.J."/>
            <person name="Yan W."/>
            <person name="Fan B."/>
            <person name="Jiang Y."/>
            <person name="Adhikari A."/>
            <person name="Zheng C.-J."/>
            <person name="Schuster L."/>
            <person name="Cowan T.M."/>
            <person name="Smanski M.J."/>
            <person name="Chevrette M.G."/>
            <person name="De Carvalho L.P.S."/>
            <person name="Shen B."/>
        </authorList>
    </citation>
    <scope>NUCLEOTIDE SEQUENCE [LARGE SCALE GENOMIC DNA]</scope>
    <source>
        <strain evidence="3 4">NPDC053399</strain>
    </source>
</reference>
<dbReference type="Pfam" id="PF13560">
    <property type="entry name" value="HTH_31"/>
    <property type="match status" value="1"/>
</dbReference>
<feature type="compositionally biased region" description="Gly residues" evidence="1">
    <location>
        <begin position="22"/>
        <end position="33"/>
    </location>
</feature>
<gene>
    <name evidence="3" type="ORF">ACIGXA_39755</name>
</gene>
<dbReference type="RefSeq" id="WP_399658322.1">
    <property type="nucleotide sequence ID" value="NZ_JBITYG010000021.1"/>
</dbReference>
<dbReference type="CDD" id="cd00093">
    <property type="entry name" value="HTH_XRE"/>
    <property type="match status" value="1"/>
</dbReference>
<dbReference type="EMBL" id="JBITYG010000021">
    <property type="protein sequence ID" value="MFI9106650.1"/>
    <property type="molecule type" value="Genomic_DNA"/>
</dbReference>
<evidence type="ECO:0000259" key="2">
    <source>
        <dbReference type="PROSITE" id="PS50943"/>
    </source>
</evidence>
<dbReference type="Pfam" id="PF19054">
    <property type="entry name" value="DUF5753"/>
    <property type="match status" value="1"/>
</dbReference>
<feature type="domain" description="HTH cro/C1-type" evidence="2">
    <location>
        <begin position="47"/>
        <end position="100"/>
    </location>
</feature>
<evidence type="ECO:0000313" key="3">
    <source>
        <dbReference type="EMBL" id="MFI9106650.1"/>
    </source>
</evidence>
<protein>
    <submittedName>
        <fullName evidence="3">Scr1 family TA system antitoxin-like transcriptional regulator</fullName>
    </submittedName>
</protein>
<dbReference type="InterPro" id="IPR001387">
    <property type="entry name" value="Cro/C1-type_HTH"/>
</dbReference>
<organism evidence="3 4">
    <name type="scientific">Streptomyces fildesensis</name>
    <dbReference type="NCBI Taxonomy" id="375757"/>
    <lineage>
        <taxon>Bacteria</taxon>
        <taxon>Bacillati</taxon>
        <taxon>Actinomycetota</taxon>
        <taxon>Actinomycetes</taxon>
        <taxon>Kitasatosporales</taxon>
        <taxon>Streptomycetaceae</taxon>
        <taxon>Streptomyces</taxon>
    </lineage>
</organism>